<dbReference type="EMBL" id="JAFKOQ010000356">
    <property type="protein sequence ID" value="MBN8124875.1"/>
    <property type="molecule type" value="Genomic_DNA"/>
</dbReference>
<organism evidence="7 8">
    <name type="scientific">Vibrio vulnificus</name>
    <dbReference type="NCBI Taxonomy" id="672"/>
    <lineage>
        <taxon>Bacteria</taxon>
        <taxon>Pseudomonadati</taxon>
        <taxon>Pseudomonadota</taxon>
        <taxon>Gammaproteobacteria</taxon>
        <taxon>Vibrionales</taxon>
        <taxon>Vibrionaceae</taxon>
        <taxon>Vibrio</taxon>
    </lineage>
</organism>
<evidence type="ECO:0000256" key="2">
    <source>
        <dbReference type="ARBA" id="ARBA00022692"/>
    </source>
</evidence>
<evidence type="ECO:0000313" key="7">
    <source>
        <dbReference type="EMBL" id="MBN8124875.1"/>
    </source>
</evidence>
<sequence>MKKTKSKAPARVLNRYSTWKYVVLVVTVVVLALSAIPTWYGEQPSIQIQSSGNSGELANVVSVNRYLTQ</sequence>
<dbReference type="AlphaFoldDB" id="A0AAW4HIC2"/>
<evidence type="ECO:0000256" key="1">
    <source>
        <dbReference type="ARBA" id="ARBA00022475"/>
    </source>
</evidence>
<evidence type="ECO:0000256" key="5">
    <source>
        <dbReference type="SAM" id="Phobius"/>
    </source>
</evidence>
<dbReference type="InterPro" id="IPR027398">
    <property type="entry name" value="SecD-TM"/>
</dbReference>
<name>A0AAW4HIC2_VIBVL</name>
<feature type="transmembrane region" description="Helical" evidence="5">
    <location>
        <begin position="21"/>
        <end position="40"/>
    </location>
</feature>
<gene>
    <name evidence="7" type="primary">secD</name>
    <name evidence="7" type="ORF">J0J18_24620</name>
</gene>
<comment type="caution">
    <text evidence="7">The sequence shown here is derived from an EMBL/GenBank/DDBJ whole genome shotgun (WGS) entry which is preliminary data.</text>
</comment>
<feature type="non-terminal residue" evidence="7">
    <location>
        <position position="69"/>
    </location>
</feature>
<evidence type="ECO:0000256" key="4">
    <source>
        <dbReference type="ARBA" id="ARBA00023136"/>
    </source>
</evidence>
<keyword evidence="2 5" id="KW-0812">Transmembrane</keyword>
<keyword evidence="3 5" id="KW-1133">Transmembrane helix</keyword>
<keyword evidence="1" id="KW-1003">Cell membrane</keyword>
<evidence type="ECO:0000256" key="3">
    <source>
        <dbReference type="ARBA" id="ARBA00022989"/>
    </source>
</evidence>
<keyword evidence="4 5" id="KW-0472">Membrane</keyword>
<evidence type="ECO:0000313" key="8">
    <source>
        <dbReference type="Proteomes" id="UP000664056"/>
    </source>
</evidence>
<feature type="domain" description="SecD export protein N-terminal TM" evidence="6">
    <location>
        <begin position="13"/>
        <end position="67"/>
    </location>
</feature>
<proteinExistence type="predicted"/>
<dbReference type="Proteomes" id="UP000664056">
    <property type="component" value="Unassembled WGS sequence"/>
</dbReference>
<reference evidence="7" key="1">
    <citation type="submission" date="2021-03" db="EMBL/GenBank/DDBJ databases">
        <title>Study of the foodborne Vibrio vulnificus isolates from China.</title>
        <authorList>
            <person name="Zheng Z."/>
            <person name="Ye L."/>
        </authorList>
    </citation>
    <scope>NUCLEOTIDE SEQUENCE</scope>
    <source>
        <strain evidence="7">Vv1582</strain>
    </source>
</reference>
<dbReference type="Pfam" id="PF13721">
    <property type="entry name" value="SecD-TM1"/>
    <property type="match status" value="1"/>
</dbReference>
<evidence type="ECO:0000259" key="6">
    <source>
        <dbReference type="Pfam" id="PF13721"/>
    </source>
</evidence>
<protein>
    <submittedName>
        <fullName evidence="7">Protein translocase subunit SecD</fullName>
    </submittedName>
</protein>
<accession>A0AAW4HIC2</accession>